<name>A0A0A9H9K5_ARUDO</name>
<reference evidence="1" key="1">
    <citation type="submission" date="2014-09" db="EMBL/GenBank/DDBJ databases">
        <authorList>
            <person name="Magalhaes I.L.F."/>
            <person name="Oliveira U."/>
            <person name="Santos F.R."/>
            <person name="Vidigal T.H.D.A."/>
            <person name="Brescovit A.D."/>
            <person name="Santos A.J."/>
        </authorList>
    </citation>
    <scope>NUCLEOTIDE SEQUENCE</scope>
    <source>
        <tissue evidence="1">Shoot tissue taken approximately 20 cm above the soil surface</tissue>
    </source>
</reference>
<evidence type="ECO:0000313" key="1">
    <source>
        <dbReference type="EMBL" id="JAE33880.1"/>
    </source>
</evidence>
<accession>A0A0A9H9K5</accession>
<proteinExistence type="predicted"/>
<dbReference type="AlphaFoldDB" id="A0A0A9H9K5"/>
<organism evidence="1">
    <name type="scientific">Arundo donax</name>
    <name type="common">Giant reed</name>
    <name type="synonym">Donax arundinaceus</name>
    <dbReference type="NCBI Taxonomy" id="35708"/>
    <lineage>
        <taxon>Eukaryota</taxon>
        <taxon>Viridiplantae</taxon>
        <taxon>Streptophyta</taxon>
        <taxon>Embryophyta</taxon>
        <taxon>Tracheophyta</taxon>
        <taxon>Spermatophyta</taxon>
        <taxon>Magnoliopsida</taxon>
        <taxon>Liliopsida</taxon>
        <taxon>Poales</taxon>
        <taxon>Poaceae</taxon>
        <taxon>PACMAD clade</taxon>
        <taxon>Arundinoideae</taxon>
        <taxon>Arundineae</taxon>
        <taxon>Arundo</taxon>
    </lineage>
</organism>
<reference evidence="1" key="2">
    <citation type="journal article" date="2015" name="Data Brief">
        <title>Shoot transcriptome of the giant reed, Arundo donax.</title>
        <authorList>
            <person name="Barrero R.A."/>
            <person name="Guerrero F.D."/>
            <person name="Moolhuijzen P."/>
            <person name="Goolsby J.A."/>
            <person name="Tidwell J."/>
            <person name="Bellgard S.E."/>
            <person name="Bellgard M.I."/>
        </authorList>
    </citation>
    <scope>NUCLEOTIDE SEQUENCE</scope>
    <source>
        <tissue evidence="1">Shoot tissue taken approximately 20 cm above the soil surface</tissue>
    </source>
</reference>
<protein>
    <submittedName>
        <fullName evidence="1">Uncharacterized protein</fullName>
    </submittedName>
</protein>
<sequence length="40" mass="4720">MCCNTMFCKTSHLFFKFACIYGKGRDINITWFPKKMCSNC</sequence>
<dbReference type="EMBL" id="GBRH01164016">
    <property type="protein sequence ID" value="JAE33880.1"/>
    <property type="molecule type" value="Transcribed_RNA"/>
</dbReference>